<evidence type="ECO:0000313" key="2">
    <source>
        <dbReference type="EnsemblPlants" id="KRH49576"/>
    </source>
</evidence>
<keyword evidence="3" id="KW-1185">Reference proteome</keyword>
<dbReference type="EMBL" id="CM000840">
    <property type="protein sequence ID" value="KRH49576.1"/>
    <property type="molecule type" value="Genomic_DNA"/>
</dbReference>
<proteinExistence type="predicted"/>
<evidence type="ECO:0000313" key="3">
    <source>
        <dbReference type="Proteomes" id="UP000008827"/>
    </source>
</evidence>
<dbReference type="AlphaFoldDB" id="A0A0R0JAB9"/>
<name>A0A0R0JAB9_SOYBN</name>
<dbReference type="InParanoid" id="A0A0R0JAB9"/>
<dbReference type="Gramene" id="KRH49576">
    <property type="protein sequence ID" value="KRH49576"/>
    <property type="gene ID" value="GLYMA_07G164500"/>
</dbReference>
<evidence type="ECO:0008006" key="4">
    <source>
        <dbReference type="Google" id="ProtNLM"/>
    </source>
</evidence>
<evidence type="ECO:0000313" key="1">
    <source>
        <dbReference type="EMBL" id="KRH49576.1"/>
    </source>
</evidence>
<sequence length="133" mass="15491">MQEHESIEEMFTRFTTIVNELNALGENYTTHQRIKKILRTRNLKFLATDELIGSLKVHKQGFMDEMKLLKGKIITLKASQKTNIMHQSKALSSIEASDIENSDVEFSKEDEEELAFLTKRVKRLLRKRKGPRV</sequence>
<dbReference type="Proteomes" id="UP000008827">
    <property type="component" value="Chromosome 7"/>
</dbReference>
<accession>A0A0R0JAB9</accession>
<gene>
    <name evidence="1" type="ORF">GLYMA_07G164500</name>
</gene>
<dbReference type="OMA" id="TTHQRIK"/>
<dbReference type="SMR" id="A0A0R0JAB9"/>
<reference evidence="1" key="3">
    <citation type="submission" date="2018-07" db="EMBL/GenBank/DDBJ databases">
        <title>WGS assembly of Glycine max.</title>
        <authorList>
            <person name="Schmutz J."/>
            <person name="Cannon S."/>
            <person name="Schlueter J."/>
            <person name="Ma J."/>
            <person name="Mitros T."/>
            <person name="Nelson W."/>
            <person name="Hyten D."/>
            <person name="Song Q."/>
            <person name="Thelen J."/>
            <person name="Cheng J."/>
            <person name="Xu D."/>
            <person name="Hellsten U."/>
            <person name="May G."/>
            <person name="Yu Y."/>
            <person name="Sakurai T."/>
            <person name="Umezawa T."/>
            <person name="Bhattacharyya M."/>
            <person name="Sandhu D."/>
            <person name="Valliyodan B."/>
            <person name="Lindquist E."/>
            <person name="Peto M."/>
            <person name="Grant D."/>
            <person name="Shu S."/>
            <person name="Goodstein D."/>
            <person name="Barry K."/>
            <person name="Futrell-Griggs M."/>
            <person name="Abernathy B."/>
            <person name="Du J."/>
            <person name="Tian Z."/>
            <person name="Zhu L."/>
            <person name="Gill N."/>
            <person name="Joshi T."/>
            <person name="Libault M."/>
            <person name="Sethuraman A."/>
            <person name="Zhang X."/>
            <person name="Shinozaki K."/>
            <person name="Nguyen H."/>
            <person name="Wing R."/>
            <person name="Cregan P."/>
            <person name="Specht J."/>
            <person name="Grimwood J."/>
            <person name="Rokhsar D."/>
            <person name="Stacey G."/>
            <person name="Shoemaker R."/>
            <person name="Jackson S."/>
        </authorList>
    </citation>
    <scope>NUCLEOTIDE SEQUENCE</scope>
    <source>
        <tissue evidence="1">Callus</tissue>
    </source>
</reference>
<reference evidence="1 2" key="1">
    <citation type="journal article" date="2010" name="Nature">
        <title>Genome sequence of the palaeopolyploid soybean.</title>
        <authorList>
            <person name="Schmutz J."/>
            <person name="Cannon S.B."/>
            <person name="Schlueter J."/>
            <person name="Ma J."/>
            <person name="Mitros T."/>
            <person name="Nelson W."/>
            <person name="Hyten D.L."/>
            <person name="Song Q."/>
            <person name="Thelen J.J."/>
            <person name="Cheng J."/>
            <person name="Xu D."/>
            <person name="Hellsten U."/>
            <person name="May G.D."/>
            <person name="Yu Y."/>
            <person name="Sakurai T."/>
            <person name="Umezawa T."/>
            <person name="Bhattacharyya M.K."/>
            <person name="Sandhu D."/>
            <person name="Valliyodan B."/>
            <person name="Lindquist E."/>
            <person name="Peto M."/>
            <person name="Grant D."/>
            <person name="Shu S."/>
            <person name="Goodstein D."/>
            <person name="Barry K."/>
            <person name="Futrell-Griggs M."/>
            <person name="Abernathy B."/>
            <person name="Du J."/>
            <person name="Tian Z."/>
            <person name="Zhu L."/>
            <person name="Gill N."/>
            <person name="Joshi T."/>
            <person name="Libault M."/>
            <person name="Sethuraman A."/>
            <person name="Zhang X.-C."/>
            <person name="Shinozaki K."/>
            <person name="Nguyen H.T."/>
            <person name="Wing R.A."/>
            <person name="Cregan P."/>
            <person name="Specht J."/>
            <person name="Grimwood J."/>
            <person name="Rokhsar D."/>
            <person name="Stacey G."/>
            <person name="Shoemaker R.C."/>
            <person name="Jackson S.A."/>
        </authorList>
    </citation>
    <scope>NUCLEOTIDE SEQUENCE</scope>
    <source>
        <strain evidence="2">cv. Williams 82</strain>
        <tissue evidence="1">Callus</tissue>
    </source>
</reference>
<protein>
    <recommendedName>
        <fullName evidence="4">UBN2 domain-containing protein</fullName>
    </recommendedName>
</protein>
<dbReference type="EnsemblPlants" id="KRH49576">
    <property type="protein sequence ID" value="KRH49576"/>
    <property type="gene ID" value="GLYMA_07G164500"/>
</dbReference>
<reference evidence="2" key="2">
    <citation type="submission" date="2018-02" db="UniProtKB">
        <authorList>
            <consortium name="EnsemblPlants"/>
        </authorList>
    </citation>
    <scope>IDENTIFICATION</scope>
    <source>
        <strain evidence="2">Williams 82</strain>
    </source>
</reference>
<organism evidence="1">
    <name type="scientific">Glycine max</name>
    <name type="common">Soybean</name>
    <name type="synonym">Glycine hispida</name>
    <dbReference type="NCBI Taxonomy" id="3847"/>
    <lineage>
        <taxon>Eukaryota</taxon>
        <taxon>Viridiplantae</taxon>
        <taxon>Streptophyta</taxon>
        <taxon>Embryophyta</taxon>
        <taxon>Tracheophyta</taxon>
        <taxon>Spermatophyta</taxon>
        <taxon>Magnoliopsida</taxon>
        <taxon>eudicotyledons</taxon>
        <taxon>Gunneridae</taxon>
        <taxon>Pentapetalae</taxon>
        <taxon>rosids</taxon>
        <taxon>fabids</taxon>
        <taxon>Fabales</taxon>
        <taxon>Fabaceae</taxon>
        <taxon>Papilionoideae</taxon>
        <taxon>50 kb inversion clade</taxon>
        <taxon>NPAAA clade</taxon>
        <taxon>indigoferoid/millettioid clade</taxon>
        <taxon>Phaseoleae</taxon>
        <taxon>Glycine</taxon>
        <taxon>Glycine subgen. Soja</taxon>
    </lineage>
</organism>